<proteinExistence type="predicted"/>
<accession>A0A919CFK1</accession>
<organism evidence="1 2">
    <name type="scientific">Streptomyces finlayi</name>
    <dbReference type="NCBI Taxonomy" id="67296"/>
    <lineage>
        <taxon>Bacteria</taxon>
        <taxon>Bacillati</taxon>
        <taxon>Actinomycetota</taxon>
        <taxon>Actinomycetes</taxon>
        <taxon>Kitasatosporales</taxon>
        <taxon>Streptomycetaceae</taxon>
        <taxon>Streptomyces</taxon>
    </lineage>
</organism>
<name>A0A919CFK1_9ACTN</name>
<reference evidence="1" key="1">
    <citation type="journal article" date="2014" name="Int. J. Syst. Evol. Microbiol.">
        <title>Complete genome sequence of Corynebacterium casei LMG S-19264T (=DSM 44701T), isolated from a smear-ripened cheese.</title>
        <authorList>
            <consortium name="US DOE Joint Genome Institute (JGI-PGF)"/>
            <person name="Walter F."/>
            <person name="Albersmeier A."/>
            <person name="Kalinowski J."/>
            <person name="Ruckert C."/>
        </authorList>
    </citation>
    <scope>NUCLEOTIDE SEQUENCE</scope>
    <source>
        <strain evidence="1">JCM 4637</strain>
    </source>
</reference>
<dbReference type="Proteomes" id="UP000638353">
    <property type="component" value="Unassembled WGS sequence"/>
</dbReference>
<gene>
    <name evidence="1" type="ORF">GCM10010334_76750</name>
</gene>
<sequence>MTLSRLRRSAGIRSDWTAADYESQECLRQLGHRDAVSRVRQARRGHPVRHAARVLRARLTRRSERPAIQACPVDWDVARQAAEAVNRGDVDEATRLVEATDCPRDTAFAAFRFINVN</sequence>
<reference evidence="1" key="2">
    <citation type="submission" date="2020-09" db="EMBL/GenBank/DDBJ databases">
        <authorList>
            <person name="Sun Q."/>
            <person name="Ohkuma M."/>
        </authorList>
    </citation>
    <scope>NUCLEOTIDE SEQUENCE</scope>
    <source>
        <strain evidence="1">JCM 4637</strain>
    </source>
</reference>
<comment type="caution">
    <text evidence="1">The sequence shown here is derived from an EMBL/GenBank/DDBJ whole genome shotgun (WGS) entry which is preliminary data.</text>
</comment>
<dbReference type="RefSeq" id="WP_189828228.1">
    <property type="nucleotide sequence ID" value="NZ_BMVC01000024.1"/>
</dbReference>
<evidence type="ECO:0000313" key="1">
    <source>
        <dbReference type="EMBL" id="GHD16076.1"/>
    </source>
</evidence>
<dbReference type="EMBL" id="BMVC01000024">
    <property type="protein sequence ID" value="GHD16076.1"/>
    <property type="molecule type" value="Genomic_DNA"/>
</dbReference>
<dbReference type="AlphaFoldDB" id="A0A919CFK1"/>
<dbReference type="PROSITE" id="PS50096">
    <property type="entry name" value="IQ"/>
    <property type="match status" value="1"/>
</dbReference>
<evidence type="ECO:0000313" key="2">
    <source>
        <dbReference type="Proteomes" id="UP000638353"/>
    </source>
</evidence>
<protein>
    <submittedName>
        <fullName evidence="1">Uncharacterized protein</fullName>
    </submittedName>
</protein>